<proteinExistence type="inferred from homology"/>
<name>A0A917WH79_9ACTN</name>
<evidence type="ECO:0000256" key="2">
    <source>
        <dbReference type="SAM" id="MobiDB-lite"/>
    </source>
</evidence>
<dbReference type="Pfam" id="PF06013">
    <property type="entry name" value="WXG100"/>
    <property type="match status" value="1"/>
</dbReference>
<sequence>MGYPLSAPSEAMRSSAALMVETKSDITTIIARVMSEVDQMQFMAGSSTTFKNSMESWRQKAQTIVNDLDSMAERLNTSAQQVAQTEDTNVSEAGSIPV</sequence>
<organism evidence="3 4">
    <name type="scientific">Dactylosporangium sucinum</name>
    <dbReference type="NCBI Taxonomy" id="1424081"/>
    <lineage>
        <taxon>Bacteria</taxon>
        <taxon>Bacillati</taxon>
        <taxon>Actinomycetota</taxon>
        <taxon>Actinomycetes</taxon>
        <taxon>Micromonosporales</taxon>
        <taxon>Micromonosporaceae</taxon>
        <taxon>Dactylosporangium</taxon>
    </lineage>
</organism>
<dbReference type="AlphaFoldDB" id="A0A917WH79"/>
<feature type="region of interest" description="Disordered" evidence="2">
    <location>
        <begin position="77"/>
        <end position="98"/>
    </location>
</feature>
<dbReference type="InterPro" id="IPR036689">
    <property type="entry name" value="ESAT-6-like_sf"/>
</dbReference>
<comment type="similarity">
    <text evidence="1">Belongs to the WXG100 family.</text>
</comment>
<dbReference type="RefSeq" id="WP_190247688.1">
    <property type="nucleotide sequence ID" value="NZ_BMPI01000001.1"/>
</dbReference>
<feature type="compositionally biased region" description="Polar residues" evidence="2">
    <location>
        <begin position="77"/>
        <end position="92"/>
    </location>
</feature>
<comment type="caution">
    <text evidence="3">The sequence shown here is derived from an EMBL/GenBank/DDBJ whole genome shotgun (WGS) entry which is preliminary data.</text>
</comment>
<reference evidence="3" key="1">
    <citation type="journal article" date="2014" name="Int. J. Syst. Evol. Microbiol.">
        <title>Complete genome sequence of Corynebacterium casei LMG S-19264T (=DSM 44701T), isolated from a smear-ripened cheese.</title>
        <authorList>
            <consortium name="US DOE Joint Genome Institute (JGI-PGF)"/>
            <person name="Walter F."/>
            <person name="Albersmeier A."/>
            <person name="Kalinowski J."/>
            <person name="Ruckert C."/>
        </authorList>
    </citation>
    <scope>NUCLEOTIDE SEQUENCE</scope>
    <source>
        <strain evidence="3">JCM 19831</strain>
    </source>
</reference>
<dbReference type="Proteomes" id="UP000642070">
    <property type="component" value="Unassembled WGS sequence"/>
</dbReference>
<evidence type="ECO:0000313" key="3">
    <source>
        <dbReference type="EMBL" id="GGM03871.1"/>
    </source>
</evidence>
<evidence type="ECO:0000256" key="1">
    <source>
        <dbReference type="RuleBase" id="RU362001"/>
    </source>
</evidence>
<dbReference type="NCBIfam" id="TIGR03930">
    <property type="entry name" value="WXG100_ESAT6"/>
    <property type="match status" value="1"/>
</dbReference>
<protein>
    <recommendedName>
        <fullName evidence="1">ESAT-6-like protein</fullName>
    </recommendedName>
</protein>
<evidence type="ECO:0000313" key="4">
    <source>
        <dbReference type="Proteomes" id="UP000642070"/>
    </source>
</evidence>
<accession>A0A917WH79</accession>
<keyword evidence="4" id="KW-1185">Reference proteome</keyword>
<dbReference type="InterPro" id="IPR010310">
    <property type="entry name" value="T7SS_ESAT-6-like"/>
</dbReference>
<reference evidence="3" key="2">
    <citation type="submission" date="2020-09" db="EMBL/GenBank/DDBJ databases">
        <authorList>
            <person name="Sun Q."/>
            <person name="Ohkuma M."/>
        </authorList>
    </citation>
    <scope>NUCLEOTIDE SEQUENCE</scope>
    <source>
        <strain evidence="3">JCM 19831</strain>
    </source>
</reference>
<dbReference type="Gene3D" id="1.10.287.1060">
    <property type="entry name" value="ESAT-6-like"/>
    <property type="match status" value="1"/>
</dbReference>
<dbReference type="SUPFAM" id="SSF140453">
    <property type="entry name" value="EsxAB dimer-like"/>
    <property type="match status" value="1"/>
</dbReference>
<gene>
    <name evidence="3" type="ORF">GCM10007977_001520</name>
</gene>
<dbReference type="EMBL" id="BMPI01000001">
    <property type="protein sequence ID" value="GGM03871.1"/>
    <property type="molecule type" value="Genomic_DNA"/>
</dbReference>